<dbReference type="STRING" id="930129.SAMN05216352_106122"/>
<dbReference type="InterPro" id="IPR000182">
    <property type="entry name" value="GNAT_dom"/>
</dbReference>
<dbReference type="AlphaFoldDB" id="A0A1G8JC19"/>
<dbReference type="EMBL" id="FNDU01000006">
    <property type="protein sequence ID" value="SDI28170.1"/>
    <property type="molecule type" value="Genomic_DNA"/>
</dbReference>
<dbReference type="GO" id="GO:0008080">
    <property type="term" value="F:N-acetyltransferase activity"/>
    <property type="evidence" value="ECO:0007669"/>
    <property type="project" value="InterPro"/>
</dbReference>
<proteinExistence type="predicted"/>
<keyword evidence="3" id="KW-1185">Reference proteome</keyword>
<dbReference type="RefSeq" id="WP_091585046.1">
    <property type="nucleotide sequence ID" value="NZ_FNDU01000006.1"/>
</dbReference>
<dbReference type="InterPro" id="IPR022525">
    <property type="entry name" value="GNAT_AblB"/>
</dbReference>
<dbReference type="Proteomes" id="UP000199017">
    <property type="component" value="Unassembled WGS sequence"/>
</dbReference>
<dbReference type="PROSITE" id="PS51186">
    <property type="entry name" value="GNAT"/>
    <property type="match status" value="1"/>
</dbReference>
<dbReference type="Gene3D" id="3.40.630.30">
    <property type="match status" value="1"/>
</dbReference>
<reference evidence="2 3" key="1">
    <citation type="submission" date="2016-10" db="EMBL/GenBank/DDBJ databases">
        <authorList>
            <person name="de Groot N.N."/>
        </authorList>
    </citation>
    <scope>NUCLEOTIDE SEQUENCE [LARGE SCALE GENOMIC DNA]</scope>
    <source>
        <strain evidence="3">P4B,CCM 7963,CECT 7998,DSM 25260,IBRC-M 10614,KCTC 13821</strain>
    </source>
</reference>
<evidence type="ECO:0000313" key="2">
    <source>
        <dbReference type="EMBL" id="SDI28170.1"/>
    </source>
</evidence>
<dbReference type="InterPro" id="IPR016181">
    <property type="entry name" value="Acyl_CoA_acyltransferase"/>
</dbReference>
<name>A0A1G8JC19_9BACI</name>
<keyword evidence="2" id="KW-0808">Transferase</keyword>
<sequence>MNQLIKHFPMLLTNYMQIEPFSERIKIYALPKEEKMPLFLDSLKRVARTQHCDKLIFYVTQEDRTRESLKRFQLEGAIKGFFQGKDAFIYSLFLHPSRNHTVDPQKEKWVIEQAAAVTKKAGRSILPATYTMRRPTEKDADEMSRLYRSVFKTYPTPMHDPGFIRGVMKNEVYFTIIEHKGRIISACSADVLPSFQSAEMSDCATMEEHRNKGLLSYQFSFLIRLMQQKKIWTLFSYSRSLSLGMNVVNVYHGFTYGGRMIRNSNISGQLESMNIWYRQLRTT</sequence>
<dbReference type="SUPFAM" id="SSF55729">
    <property type="entry name" value="Acyl-CoA N-acyltransferases (Nat)"/>
    <property type="match status" value="1"/>
</dbReference>
<feature type="domain" description="N-acetyltransferase" evidence="1">
    <location>
        <begin position="130"/>
        <end position="282"/>
    </location>
</feature>
<evidence type="ECO:0000259" key="1">
    <source>
        <dbReference type="PROSITE" id="PS51186"/>
    </source>
</evidence>
<evidence type="ECO:0000313" key="3">
    <source>
        <dbReference type="Proteomes" id="UP000199017"/>
    </source>
</evidence>
<protein>
    <submittedName>
        <fullName evidence="2">Beta-lysine acetyltransferase</fullName>
    </submittedName>
</protein>
<accession>A0A1G8JC19</accession>
<dbReference type="NCBIfam" id="TIGR03827">
    <property type="entry name" value="GNAT_ablB"/>
    <property type="match status" value="1"/>
</dbReference>
<dbReference type="OrthoDB" id="9790652at2"/>
<gene>
    <name evidence="2" type="ORF">SAMN05216352_106122</name>
</gene>
<organism evidence="2 3">
    <name type="scientific">Alteribacillus bidgolensis</name>
    <dbReference type="NCBI Taxonomy" id="930129"/>
    <lineage>
        <taxon>Bacteria</taxon>
        <taxon>Bacillati</taxon>
        <taxon>Bacillota</taxon>
        <taxon>Bacilli</taxon>
        <taxon>Bacillales</taxon>
        <taxon>Bacillaceae</taxon>
        <taxon>Alteribacillus</taxon>
    </lineage>
</organism>